<sequence length="126" mass="13746">DELNCLNLDIISPPPSADGSLYPTMVWIHGGALKNKSGGPDAYNATKLVAHSVEIGRPVVVVNVTYRLNVFGFFSSSDLKKDVEQDGEDVYGSWGIDDTRLAVQWVKQHIQHFGGDPDRLTGFGES</sequence>
<dbReference type="Pfam" id="PF00135">
    <property type="entry name" value="COesterase"/>
    <property type="match status" value="1"/>
</dbReference>
<dbReference type="InterPro" id="IPR002018">
    <property type="entry name" value="CarbesteraseB"/>
</dbReference>
<dbReference type="EMBL" id="MU620919">
    <property type="protein sequence ID" value="KAI8579556.1"/>
    <property type="molecule type" value="Genomic_DNA"/>
</dbReference>
<dbReference type="SUPFAM" id="SSF53474">
    <property type="entry name" value="alpha/beta-Hydrolases"/>
    <property type="match status" value="1"/>
</dbReference>
<organism evidence="2 3">
    <name type="scientific">Umbelopsis ramanniana AG</name>
    <dbReference type="NCBI Taxonomy" id="1314678"/>
    <lineage>
        <taxon>Eukaryota</taxon>
        <taxon>Fungi</taxon>
        <taxon>Fungi incertae sedis</taxon>
        <taxon>Mucoromycota</taxon>
        <taxon>Mucoromycotina</taxon>
        <taxon>Umbelopsidomycetes</taxon>
        <taxon>Umbelopsidales</taxon>
        <taxon>Umbelopsidaceae</taxon>
        <taxon>Umbelopsis</taxon>
    </lineage>
</organism>
<dbReference type="GeneID" id="75909385"/>
<dbReference type="InterPro" id="IPR029058">
    <property type="entry name" value="AB_hydrolase_fold"/>
</dbReference>
<evidence type="ECO:0000313" key="3">
    <source>
        <dbReference type="Proteomes" id="UP001206595"/>
    </source>
</evidence>
<proteinExistence type="predicted"/>
<feature type="non-terminal residue" evidence="2">
    <location>
        <position position="126"/>
    </location>
</feature>
<dbReference type="AlphaFoldDB" id="A0AAD5HEG3"/>
<dbReference type="InterPro" id="IPR050309">
    <property type="entry name" value="Type-B_Carboxylest/Lipase"/>
</dbReference>
<evidence type="ECO:0000259" key="1">
    <source>
        <dbReference type="Pfam" id="PF00135"/>
    </source>
</evidence>
<reference evidence="2" key="2">
    <citation type="journal article" date="2022" name="Proc. Natl. Acad. Sci. U.S.A.">
        <title>Diploid-dominant life cycles characterize the early evolution of Fungi.</title>
        <authorList>
            <person name="Amses K.R."/>
            <person name="Simmons D.R."/>
            <person name="Longcore J.E."/>
            <person name="Mondo S.J."/>
            <person name="Seto K."/>
            <person name="Jeronimo G.H."/>
            <person name="Bonds A.E."/>
            <person name="Quandt C.A."/>
            <person name="Davis W.J."/>
            <person name="Chang Y."/>
            <person name="Federici B.A."/>
            <person name="Kuo A."/>
            <person name="LaButti K."/>
            <person name="Pangilinan J."/>
            <person name="Andreopoulos W."/>
            <person name="Tritt A."/>
            <person name="Riley R."/>
            <person name="Hundley H."/>
            <person name="Johnson J."/>
            <person name="Lipzen A."/>
            <person name="Barry K."/>
            <person name="Lang B.F."/>
            <person name="Cuomo C.A."/>
            <person name="Buchler N.E."/>
            <person name="Grigoriev I.V."/>
            <person name="Spatafora J.W."/>
            <person name="Stajich J.E."/>
            <person name="James T.Y."/>
        </authorList>
    </citation>
    <scope>NUCLEOTIDE SEQUENCE</scope>
    <source>
        <strain evidence="2">AG</strain>
    </source>
</reference>
<feature type="non-terminal residue" evidence="2">
    <location>
        <position position="1"/>
    </location>
</feature>
<keyword evidence="3" id="KW-1185">Reference proteome</keyword>
<accession>A0AAD5HEG3</accession>
<feature type="domain" description="Carboxylesterase type B" evidence="1">
    <location>
        <begin position="4"/>
        <end position="126"/>
    </location>
</feature>
<comment type="caution">
    <text evidence="2">The sequence shown here is derived from an EMBL/GenBank/DDBJ whole genome shotgun (WGS) entry which is preliminary data.</text>
</comment>
<dbReference type="Gene3D" id="3.40.50.1820">
    <property type="entry name" value="alpha/beta hydrolase"/>
    <property type="match status" value="1"/>
</dbReference>
<name>A0AAD5HEG3_UMBRA</name>
<dbReference type="Proteomes" id="UP001206595">
    <property type="component" value="Unassembled WGS sequence"/>
</dbReference>
<reference evidence="2" key="1">
    <citation type="submission" date="2021-06" db="EMBL/GenBank/DDBJ databases">
        <authorList>
            <consortium name="DOE Joint Genome Institute"/>
            <person name="Mondo S.J."/>
            <person name="Amses K.R."/>
            <person name="Simmons D.R."/>
            <person name="Longcore J.E."/>
            <person name="Seto K."/>
            <person name="Alves G.H."/>
            <person name="Bonds A.E."/>
            <person name="Quandt C.A."/>
            <person name="Davis W.J."/>
            <person name="Chang Y."/>
            <person name="Letcher P.M."/>
            <person name="Powell M.J."/>
            <person name="Kuo A."/>
            <person name="Labutti K."/>
            <person name="Pangilinan J."/>
            <person name="Andreopoulos W."/>
            <person name="Tritt A."/>
            <person name="Riley R."/>
            <person name="Hundley H."/>
            <person name="Johnson J."/>
            <person name="Lipzen A."/>
            <person name="Barry K."/>
            <person name="Berbee M.L."/>
            <person name="Buchler N.E."/>
            <person name="Grigoriev I.V."/>
            <person name="Spatafora J.W."/>
            <person name="Stajich J.E."/>
            <person name="James T.Y."/>
        </authorList>
    </citation>
    <scope>NUCLEOTIDE SEQUENCE</scope>
    <source>
        <strain evidence="2">AG</strain>
    </source>
</reference>
<gene>
    <name evidence="2" type="ORF">K450DRAFT_163479</name>
</gene>
<evidence type="ECO:0000313" key="2">
    <source>
        <dbReference type="EMBL" id="KAI8579556.1"/>
    </source>
</evidence>
<dbReference type="PANTHER" id="PTHR11559">
    <property type="entry name" value="CARBOXYLESTERASE"/>
    <property type="match status" value="1"/>
</dbReference>
<protein>
    <recommendedName>
        <fullName evidence="1">Carboxylesterase type B domain-containing protein</fullName>
    </recommendedName>
</protein>
<dbReference type="RefSeq" id="XP_051444560.1">
    <property type="nucleotide sequence ID" value="XM_051584035.1"/>
</dbReference>